<dbReference type="EMBL" id="JBALHR010000024">
    <property type="protein sequence ID" value="MEH7830386.1"/>
    <property type="molecule type" value="Genomic_DNA"/>
</dbReference>
<comment type="caution">
    <text evidence="2">The sequence shown here is derived from an EMBL/GenBank/DDBJ whole genome shotgun (WGS) entry which is preliminary data.</text>
</comment>
<proteinExistence type="predicted"/>
<sequence length="176" mass="19313">MFAQDVALSCNDQPLLTPDEVRRLNPDQAILIPERQNPLLVHRIVYFQDPTFKTLFEAQSGPLPYPPREAAAVQVLTARMEALERRLAERMVVDFVRPEKPKADTPVEPEPKLAAEIVARQGVSAKAARSETDAEAQAEGNAVAAPEVDLDALKPSVTIAVAKMSKFSQKLSGMEL</sequence>
<evidence type="ECO:0000313" key="2">
    <source>
        <dbReference type="EMBL" id="MEH7830386.1"/>
    </source>
</evidence>
<accession>A0ABU8C0A3</accession>
<evidence type="ECO:0000256" key="1">
    <source>
        <dbReference type="SAM" id="MobiDB-lite"/>
    </source>
</evidence>
<dbReference type="Proteomes" id="UP001431963">
    <property type="component" value="Unassembled WGS sequence"/>
</dbReference>
<dbReference type="InterPro" id="IPR003688">
    <property type="entry name" value="TraG/VirD4"/>
</dbReference>
<keyword evidence="3" id="KW-1185">Reference proteome</keyword>
<organism evidence="2 3">
    <name type="scientific">Gemmobacter denitrificans</name>
    <dbReference type="NCBI Taxonomy" id="3123040"/>
    <lineage>
        <taxon>Bacteria</taxon>
        <taxon>Pseudomonadati</taxon>
        <taxon>Pseudomonadota</taxon>
        <taxon>Alphaproteobacteria</taxon>
        <taxon>Rhodobacterales</taxon>
        <taxon>Paracoccaceae</taxon>
        <taxon>Gemmobacter</taxon>
    </lineage>
</organism>
<name>A0ABU8C0A3_9RHOB</name>
<gene>
    <name evidence="2" type="ORF">V6590_19730</name>
</gene>
<dbReference type="RefSeq" id="WP_335425457.1">
    <property type="nucleotide sequence ID" value="NZ_JBALHR010000024.1"/>
</dbReference>
<feature type="region of interest" description="Disordered" evidence="1">
    <location>
        <begin position="124"/>
        <end position="146"/>
    </location>
</feature>
<dbReference type="Pfam" id="PF02534">
    <property type="entry name" value="T4SS-DNA_transf"/>
    <property type="match status" value="1"/>
</dbReference>
<protein>
    <submittedName>
        <fullName evidence="2">Type IV secretory system conjugative DNA transfer family protein</fullName>
    </submittedName>
</protein>
<feature type="compositionally biased region" description="Low complexity" evidence="1">
    <location>
        <begin position="135"/>
        <end position="146"/>
    </location>
</feature>
<reference evidence="2" key="1">
    <citation type="submission" date="2024-02" db="EMBL/GenBank/DDBJ databases">
        <title>Genome sequences of strain Gemmobacter sp. JM10B15.</title>
        <authorList>
            <person name="Zhang M."/>
        </authorList>
    </citation>
    <scope>NUCLEOTIDE SEQUENCE</scope>
    <source>
        <strain evidence="2">JM10B15</strain>
    </source>
</reference>
<evidence type="ECO:0000313" key="3">
    <source>
        <dbReference type="Proteomes" id="UP001431963"/>
    </source>
</evidence>